<dbReference type="STRING" id="229205.SAMN05444372_1021"/>
<dbReference type="Proteomes" id="UP000184020">
    <property type="component" value="Unassembled WGS sequence"/>
</dbReference>
<organism evidence="1 2">
    <name type="scientific">Flavobacterium micromati</name>
    <dbReference type="NCBI Taxonomy" id="229205"/>
    <lineage>
        <taxon>Bacteria</taxon>
        <taxon>Pseudomonadati</taxon>
        <taxon>Bacteroidota</taxon>
        <taxon>Flavobacteriia</taxon>
        <taxon>Flavobacteriales</taxon>
        <taxon>Flavobacteriaceae</taxon>
        <taxon>Flavobacterium</taxon>
    </lineage>
</organism>
<name>A0A1M5GHR4_9FLAO</name>
<protein>
    <submittedName>
        <fullName evidence="1">Uncharacterized protein</fullName>
    </submittedName>
</protein>
<sequence length="98" mass="11199">MFVNDVNKGFHVYDYSNPKSPVRTNFINVPGATDLAIRDNTIYINQAVDLVTATYNITTKKFTVTNRNKNVFPQKQAPNGQSEYTKDNQVIIDWTLIK</sequence>
<accession>A0A1M5GHR4</accession>
<gene>
    <name evidence="1" type="ORF">SAMN05444372_1021</name>
</gene>
<evidence type="ECO:0000313" key="2">
    <source>
        <dbReference type="Proteomes" id="UP000184020"/>
    </source>
</evidence>
<proteinExistence type="predicted"/>
<keyword evidence="2" id="KW-1185">Reference proteome</keyword>
<dbReference type="AlphaFoldDB" id="A0A1M5GHR4"/>
<reference evidence="2" key="1">
    <citation type="submission" date="2016-11" db="EMBL/GenBank/DDBJ databases">
        <authorList>
            <person name="Varghese N."/>
            <person name="Submissions S."/>
        </authorList>
    </citation>
    <scope>NUCLEOTIDE SEQUENCE [LARGE SCALE GENOMIC DNA]</scope>
    <source>
        <strain evidence="2">DSM 17659</strain>
    </source>
</reference>
<dbReference type="EMBL" id="FQWF01000002">
    <property type="protein sequence ID" value="SHG03275.1"/>
    <property type="molecule type" value="Genomic_DNA"/>
</dbReference>
<evidence type="ECO:0000313" key="1">
    <source>
        <dbReference type="EMBL" id="SHG03275.1"/>
    </source>
</evidence>